<proteinExistence type="predicted"/>
<accession>A0ABR3EMU5</accession>
<dbReference type="EMBL" id="JBAHYK010002924">
    <property type="protein sequence ID" value="KAL0564208.1"/>
    <property type="molecule type" value="Genomic_DNA"/>
</dbReference>
<sequence length="155" mass="17632">MESAVARSLVHELSVINFRYQLLAVDEMADQTVPKPSAGLSVAELEVQRVKHRESRLALVDAIFAGGCTFTTSEALFTHGIASHVWSQRLVALRAFWKIMTTWPGEKEKVWDRGANEKLDELAGAGMEWEESLIRFYVQTYYNFLGHPPVLPRRR</sequence>
<keyword evidence="2" id="KW-1185">Reference proteome</keyword>
<reference evidence="1 2" key="1">
    <citation type="submission" date="2024-02" db="EMBL/GenBank/DDBJ databases">
        <title>A draft genome for the cacao thread blight pathogen Marasmius crinis-equi.</title>
        <authorList>
            <person name="Cohen S.P."/>
            <person name="Baruah I.K."/>
            <person name="Amoako-Attah I."/>
            <person name="Bukari Y."/>
            <person name="Meinhardt L.W."/>
            <person name="Bailey B.A."/>
        </authorList>
    </citation>
    <scope>NUCLEOTIDE SEQUENCE [LARGE SCALE GENOMIC DNA]</scope>
    <source>
        <strain evidence="1 2">GH-76</strain>
    </source>
</reference>
<dbReference type="Proteomes" id="UP001465976">
    <property type="component" value="Unassembled WGS sequence"/>
</dbReference>
<evidence type="ECO:0000313" key="1">
    <source>
        <dbReference type="EMBL" id="KAL0564208.1"/>
    </source>
</evidence>
<comment type="caution">
    <text evidence="1">The sequence shown here is derived from an EMBL/GenBank/DDBJ whole genome shotgun (WGS) entry which is preliminary data.</text>
</comment>
<organism evidence="1 2">
    <name type="scientific">Marasmius crinis-equi</name>
    <dbReference type="NCBI Taxonomy" id="585013"/>
    <lineage>
        <taxon>Eukaryota</taxon>
        <taxon>Fungi</taxon>
        <taxon>Dikarya</taxon>
        <taxon>Basidiomycota</taxon>
        <taxon>Agaricomycotina</taxon>
        <taxon>Agaricomycetes</taxon>
        <taxon>Agaricomycetidae</taxon>
        <taxon>Agaricales</taxon>
        <taxon>Marasmiineae</taxon>
        <taxon>Marasmiaceae</taxon>
        <taxon>Marasmius</taxon>
    </lineage>
</organism>
<name>A0ABR3EMU5_9AGAR</name>
<gene>
    <name evidence="1" type="ORF">V5O48_017843</name>
</gene>
<evidence type="ECO:0000313" key="2">
    <source>
        <dbReference type="Proteomes" id="UP001465976"/>
    </source>
</evidence>
<protein>
    <submittedName>
        <fullName evidence="1">Uncharacterized protein</fullName>
    </submittedName>
</protein>